<accession>A0ABR7TGI4</accession>
<keyword evidence="3" id="KW-1185">Reference proteome</keyword>
<protein>
    <recommendedName>
        <fullName evidence="4">General stress protein 17M-like domain-containing protein</fullName>
    </recommendedName>
</protein>
<dbReference type="Proteomes" id="UP000638836">
    <property type="component" value="Unassembled WGS sequence"/>
</dbReference>
<sequence>MEKRVIGSYPSKATALQKLNELLIQGYSKELITLVTNPDTERSIRSQTDVEVIALSSEPKNDESLEDKMKDFFSLSPQADTTLDSAVTDEELLVNYKESIKKGSIIILLEDDSNETTYPVNVDAVGEDAAGIYPDDPDLPLEDDPSDLARGEKQPPSMRTQHLNYNEDDLDPGINTDGDLEIEEDFPPTETPDRSDFSH</sequence>
<name>A0ABR7TGI4_9LACT</name>
<organism evidence="2 3">
    <name type="scientific">Carnobacterium inhibens</name>
    <dbReference type="NCBI Taxonomy" id="147709"/>
    <lineage>
        <taxon>Bacteria</taxon>
        <taxon>Bacillati</taxon>
        <taxon>Bacillota</taxon>
        <taxon>Bacilli</taxon>
        <taxon>Lactobacillales</taxon>
        <taxon>Carnobacteriaceae</taxon>
        <taxon>Carnobacterium</taxon>
    </lineage>
</organism>
<gene>
    <name evidence="2" type="ORF">GLO26_09895</name>
</gene>
<dbReference type="EMBL" id="WNJQ01000010">
    <property type="protein sequence ID" value="MBC9826116.1"/>
    <property type="molecule type" value="Genomic_DNA"/>
</dbReference>
<evidence type="ECO:0000256" key="1">
    <source>
        <dbReference type="SAM" id="MobiDB-lite"/>
    </source>
</evidence>
<proteinExistence type="predicted"/>
<dbReference type="RefSeq" id="WP_023177044.1">
    <property type="nucleotide sequence ID" value="NZ_WNJQ01000010.1"/>
</dbReference>
<evidence type="ECO:0000313" key="3">
    <source>
        <dbReference type="Proteomes" id="UP000638836"/>
    </source>
</evidence>
<feature type="compositionally biased region" description="Acidic residues" evidence="1">
    <location>
        <begin position="135"/>
        <end position="146"/>
    </location>
</feature>
<comment type="caution">
    <text evidence="2">The sequence shown here is derived from an EMBL/GenBank/DDBJ whole genome shotgun (WGS) entry which is preliminary data.</text>
</comment>
<feature type="region of interest" description="Disordered" evidence="1">
    <location>
        <begin position="128"/>
        <end position="199"/>
    </location>
</feature>
<feature type="compositionally biased region" description="Acidic residues" evidence="1">
    <location>
        <begin position="178"/>
        <end position="187"/>
    </location>
</feature>
<evidence type="ECO:0000313" key="2">
    <source>
        <dbReference type="EMBL" id="MBC9826116.1"/>
    </source>
</evidence>
<evidence type="ECO:0008006" key="4">
    <source>
        <dbReference type="Google" id="ProtNLM"/>
    </source>
</evidence>
<reference evidence="2 3" key="1">
    <citation type="journal article" date="2020" name="Microorganisms">
        <title>New Insight into Antimicrobial Compounds from Food and Marine-Sourced Carnobacterium Species through Phenotype and Genome Analyses.</title>
        <authorList>
            <person name="Begrem S."/>
            <person name="Ivaniuk F."/>
            <person name="Gigout-Chevalier F."/>
            <person name="Kolypczuk L."/>
            <person name="Bonnetot S."/>
            <person name="Leroi F."/>
            <person name="Grovel O."/>
            <person name="Delbarre-Ladrat C."/>
            <person name="Passerini D."/>
        </authorList>
    </citation>
    <scope>NUCLEOTIDE SEQUENCE [LARGE SCALE GENOMIC DNA]</scope>
    <source>
        <strain evidence="2 3">MIP2551</strain>
    </source>
</reference>